<feature type="transmembrane region" description="Helical" evidence="4">
    <location>
        <begin position="12"/>
        <end position="34"/>
    </location>
</feature>
<dbReference type="Pfam" id="PF17201">
    <property type="entry name" value="Cache_3-Cache_2"/>
    <property type="match status" value="1"/>
</dbReference>
<dbReference type="PANTHER" id="PTHR43531:SF11">
    <property type="entry name" value="METHYL-ACCEPTING CHEMOTAXIS PROTEIN 3"/>
    <property type="match status" value="1"/>
</dbReference>
<keyword evidence="4" id="KW-1133">Transmembrane helix</keyword>
<evidence type="ECO:0000256" key="2">
    <source>
        <dbReference type="ARBA" id="ARBA00029447"/>
    </source>
</evidence>
<dbReference type="RefSeq" id="WP_128982331.1">
    <property type="nucleotide sequence ID" value="NZ_PDKJ01000011.1"/>
</dbReference>
<dbReference type="InterPro" id="IPR004089">
    <property type="entry name" value="MCPsignal_dom"/>
</dbReference>
<keyword evidence="3" id="KW-0807">Transducer</keyword>
<evidence type="ECO:0000256" key="1">
    <source>
        <dbReference type="ARBA" id="ARBA00022500"/>
    </source>
</evidence>
<dbReference type="Pfam" id="PF00015">
    <property type="entry name" value="MCPsignal"/>
    <property type="match status" value="1"/>
</dbReference>
<evidence type="ECO:0000256" key="4">
    <source>
        <dbReference type="SAM" id="Phobius"/>
    </source>
</evidence>
<dbReference type="Proteomes" id="UP000290172">
    <property type="component" value="Unassembled WGS sequence"/>
</dbReference>
<dbReference type="GO" id="GO:0004888">
    <property type="term" value="F:transmembrane signaling receptor activity"/>
    <property type="evidence" value="ECO:0007669"/>
    <property type="project" value="TreeGrafter"/>
</dbReference>
<dbReference type="CDD" id="cd12912">
    <property type="entry name" value="PDC2_MCP_like"/>
    <property type="match status" value="1"/>
</dbReference>
<dbReference type="SUPFAM" id="SSF58104">
    <property type="entry name" value="Methyl-accepting chemotaxis protein (MCP) signaling domain"/>
    <property type="match status" value="1"/>
</dbReference>
<dbReference type="Gene3D" id="3.30.450.20">
    <property type="entry name" value="PAS domain"/>
    <property type="match status" value="1"/>
</dbReference>
<dbReference type="InterPro" id="IPR051310">
    <property type="entry name" value="MCP_chemotaxis"/>
</dbReference>
<evidence type="ECO:0000256" key="3">
    <source>
        <dbReference type="PROSITE-ProRule" id="PRU00284"/>
    </source>
</evidence>
<comment type="caution">
    <text evidence="6">The sequence shown here is derived from an EMBL/GenBank/DDBJ whole genome shotgun (WGS) entry which is preliminary data.</text>
</comment>
<dbReference type="GO" id="GO:0006935">
    <property type="term" value="P:chemotaxis"/>
    <property type="evidence" value="ECO:0007669"/>
    <property type="project" value="UniProtKB-KW"/>
</dbReference>
<protein>
    <submittedName>
        <fullName evidence="6">Chemotaxis protein</fullName>
    </submittedName>
</protein>
<keyword evidence="4" id="KW-0472">Membrane</keyword>
<feature type="transmembrane region" description="Helical" evidence="4">
    <location>
        <begin position="310"/>
        <end position="332"/>
    </location>
</feature>
<dbReference type="PANTHER" id="PTHR43531">
    <property type="entry name" value="PROTEIN ICFG"/>
    <property type="match status" value="1"/>
</dbReference>
<dbReference type="Gene3D" id="1.10.287.950">
    <property type="entry name" value="Methyl-accepting chemotaxis protein"/>
    <property type="match status" value="1"/>
</dbReference>
<dbReference type="Gene3D" id="6.10.340.10">
    <property type="match status" value="1"/>
</dbReference>
<organism evidence="6 7">
    <name type="scientific">Halarcobacter ebronensis</name>
    <dbReference type="NCBI Taxonomy" id="1462615"/>
    <lineage>
        <taxon>Bacteria</taxon>
        <taxon>Pseudomonadati</taxon>
        <taxon>Campylobacterota</taxon>
        <taxon>Epsilonproteobacteria</taxon>
        <taxon>Campylobacterales</taxon>
        <taxon>Arcobacteraceae</taxon>
        <taxon>Halarcobacter</taxon>
    </lineage>
</organism>
<sequence>MFNFKSLSSKFLAYTISLLLVVFLVVIVILSNIISNYANENAKADFKNSANNIAMAYSVLDHNLESTMSSLLGVMKAEFKDEFILKKDKIEKVGDIDAPAFYNGETLLNNDFKDIDNYTNKSGAVATIFARLGDDFVRVTTSLKKEDGSRAFGTMLGKKSPALQSMLEGKTFDGKVKLFGKDYVVIYEPIKKGNDVIGIIFIGYEFGKVLDSLKDEIKKVRVGGTGYAFMMSNKGELLIHPNLEGQNLYETKDDRGNFIFQNMIKGKDGFEEYTFKGDDKLAYVKHLKSFGSILVTTDSLDSVYAFSTKITTIIIISLVVTLIIIALILYLLSSSIVIKPLKKLSLGIDGFFAFLNKESSKTELLQLEGEDEFAQMAKEVDKNIIKIKNNLDQDASLIQEVKNVVNSVKNGSFKQRVLKEVKHNESLEELKKIFNEMLDVTSKNICNDVNQLKEVLLKYRGLDFTARVKNDTGLVAQGLNELAEIINKMLVENKSVGLKLDESSKNLLSNVEKLNNSTNSAAASLEETSAALEEITGNIRQNSNNITKMSSLSQGVLSSAKDGERLASETTNSMDEINDKVNAITEAISIIDQIAFQTNILSLNAAVEAATAGEAGKGFAVVAQEVRNLAARSAEAAKEIKDLVEDANLKANDGKGIAAKMIEGYTQLNENISHTIELISDIEMASKEQLQGIEQINDAINSLDKQTQENASVANITKSIAENTDKIAIAVLDNANSKEFIGKDDVKSDTIQM</sequence>
<keyword evidence="4" id="KW-0812">Transmembrane</keyword>
<feature type="domain" description="Methyl-accepting transducer" evidence="5">
    <location>
        <begin position="496"/>
        <end position="725"/>
    </location>
</feature>
<dbReference type="GO" id="GO:0005886">
    <property type="term" value="C:plasma membrane"/>
    <property type="evidence" value="ECO:0007669"/>
    <property type="project" value="TreeGrafter"/>
</dbReference>
<reference evidence="6 7" key="1">
    <citation type="submission" date="2017-10" db="EMBL/GenBank/DDBJ databases">
        <title>Genomics of the genus Arcobacter.</title>
        <authorList>
            <person name="Perez-Cataluna A."/>
            <person name="Figueras M.J."/>
        </authorList>
    </citation>
    <scope>NUCLEOTIDE SEQUENCE [LARGE SCALE GENOMIC DNA]</scope>
    <source>
        <strain evidence="6 7">CECT 8993</strain>
    </source>
</reference>
<evidence type="ECO:0000313" key="7">
    <source>
        <dbReference type="Proteomes" id="UP000290172"/>
    </source>
</evidence>
<keyword evidence="1" id="KW-0145">Chemotaxis</keyword>
<evidence type="ECO:0000313" key="6">
    <source>
        <dbReference type="EMBL" id="RXJ66992.1"/>
    </source>
</evidence>
<evidence type="ECO:0000259" key="5">
    <source>
        <dbReference type="PROSITE" id="PS50111"/>
    </source>
</evidence>
<comment type="similarity">
    <text evidence="2">Belongs to the methyl-accepting chemotaxis (MCP) protein family.</text>
</comment>
<dbReference type="EMBL" id="PDKJ01000011">
    <property type="protein sequence ID" value="RXJ66992.1"/>
    <property type="molecule type" value="Genomic_DNA"/>
</dbReference>
<dbReference type="AlphaFoldDB" id="A0A4Q0Y9S1"/>
<dbReference type="SUPFAM" id="SSF103190">
    <property type="entry name" value="Sensory domain-like"/>
    <property type="match status" value="1"/>
</dbReference>
<dbReference type="InterPro" id="IPR033462">
    <property type="entry name" value="Cache_3-Cache_2"/>
</dbReference>
<dbReference type="GO" id="GO:0007165">
    <property type="term" value="P:signal transduction"/>
    <property type="evidence" value="ECO:0007669"/>
    <property type="project" value="UniProtKB-KW"/>
</dbReference>
<dbReference type="PROSITE" id="PS50111">
    <property type="entry name" value="CHEMOTAXIS_TRANSDUC_2"/>
    <property type="match status" value="1"/>
</dbReference>
<gene>
    <name evidence="6" type="ORF">CRV08_11720</name>
</gene>
<proteinExistence type="inferred from homology"/>
<accession>A0A4Q0Y9S1</accession>
<name>A0A4Q0Y9S1_9BACT</name>
<dbReference type="SMART" id="SM00283">
    <property type="entry name" value="MA"/>
    <property type="match status" value="1"/>
</dbReference>
<dbReference type="InterPro" id="IPR029151">
    <property type="entry name" value="Sensor-like_sf"/>
</dbReference>